<feature type="binding site" evidence="8">
    <location>
        <position position="159"/>
    </location>
    <ligand>
        <name>Fe cation</name>
        <dbReference type="ChEBI" id="CHEBI:24875"/>
        <label>2</label>
    </ligand>
</feature>
<keyword evidence="11" id="KW-1185">Reference proteome</keyword>
<comment type="catalytic activity">
    <reaction evidence="8">
        <text>a 5-methoxy-2-methyl-3-(all-trans-polyprenyl)benzene-1,4-diol + AH2 + O2 = a 3-demethylubiquinol + A + H2O</text>
        <dbReference type="Rhea" id="RHEA:50908"/>
        <dbReference type="Rhea" id="RHEA-COMP:10859"/>
        <dbReference type="Rhea" id="RHEA-COMP:10914"/>
        <dbReference type="ChEBI" id="CHEBI:13193"/>
        <dbReference type="ChEBI" id="CHEBI:15377"/>
        <dbReference type="ChEBI" id="CHEBI:15379"/>
        <dbReference type="ChEBI" id="CHEBI:17499"/>
        <dbReference type="ChEBI" id="CHEBI:84167"/>
        <dbReference type="ChEBI" id="CHEBI:84422"/>
        <dbReference type="EC" id="1.14.99.60"/>
    </reaction>
</comment>
<evidence type="ECO:0000256" key="6">
    <source>
        <dbReference type="ARBA" id="ARBA00023033"/>
    </source>
</evidence>
<feature type="binding site" evidence="8">
    <location>
        <position position="41"/>
    </location>
    <ligand>
        <name>Fe cation</name>
        <dbReference type="ChEBI" id="CHEBI:24875"/>
        <label>1</label>
    </ligand>
</feature>
<sequence>MTAAKTAEEKTEDATPEHPLPGDRAWEDEVARMIRVDHAGEFGAVHIYSGQLAVLGDKHPRSGLIRHMKEQEDVHLDRFNRIVTERGVRPTALSLLWAPAGFALGAVTALMGEKAAMACTQAVEDVIDTHYEEQRQRLKGKDSELEGVIEQFQAEEVEHKTLAEEHGAEDAFAYPLLSGLIKTGCRTAIWLAKRV</sequence>
<feature type="binding site" evidence="8">
    <location>
        <position position="156"/>
    </location>
    <ligand>
        <name>Fe cation</name>
        <dbReference type="ChEBI" id="CHEBI:24875"/>
        <label>2</label>
    </ligand>
</feature>
<keyword evidence="8" id="KW-1003">Cell membrane</keyword>
<dbReference type="GO" id="GO:0006744">
    <property type="term" value="P:ubiquinone biosynthetic process"/>
    <property type="evidence" value="ECO:0007669"/>
    <property type="project" value="UniProtKB-UniRule"/>
</dbReference>
<dbReference type="RefSeq" id="WP_121939704.1">
    <property type="nucleotide sequence ID" value="NZ_REFR01000014.1"/>
</dbReference>
<comment type="cofactor">
    <cofactor evidence="8">
        <name>Fe cation</name>
        <dbReference type="ChEBI" id="CHEBI:24875"/>
    </cofactor>
    <text evidence="8">Binds 2 iron ions per subunit.</text>
</comment>
<evidence type="ECO:0000256" key="1">
    <source>
        <dbReference type="ARBA" id="ARBA00004749"/>
    </source>
</evidence>
<evidence type="ECO:0000256" key="4">
    <source>
        <dbReference type="ARBA" id="ARBA00023002"/>
    </source>
</evidence>
<protein>
    <recommendedName>
        <fullName evidence="8">3-demethoxyubiquinol 3-hydroxylase</fullName>
        <shortName evidence="8">DMQ hydroxylase</shortName>
        <ecNumber evidence="8">1.14.99.60</ecNumber>
    </recommendedName>
    <alternativeName>
        <fullName evidence="8">2-nonaprenyl-3-methyl-6-methoxy-1,4-benzoquinol hydroxylase</fullName>
    </alternativeName>
</protein>
<dbReference type="Proteomes" id="UP000271227">
    <property type="component" value="Unassembled WGS sequence"/>
</dbReference>
<dbReference type="InterPro" id="IPR009078">
    <property type="entry name" value="Ferritin-like_SF"/>
</dbReference>
<dbReference type="CDD" id="cd01042">
    <property type="entry name" value="DMQH"/>
    <property type="match status" value="1"/>
</dbReference>
<evidence type="ECO:0000256" key="7">
    <source>
        <dbReference type="ARBA" id="ARBA00023136"/>
    </source>
</evidence>
<evidence type="ECO:0000256" key="8">
    <source>
        <dbReference type="HAMAP-Rule" id="MF_01658"/>
    </source>
</evidence>
<evidence type="ECO:0000313" key="11">
    <source>
        <dbReference type="Proteomes" id="UP000271227"/>
    </source>
</evidence>
<feature type="binding site" evidence="8">
    <location>
        <position position="72"/>
    </location>
    <ligand>
        <name>Fe cation</name>
        <dbReference type="ChEBI" id="CHEBI:24875"/>
        <label>1</label>
    </ligand>
</feature>
<keyword evidence="5 8" id="KW-0408">Iron</keyword>
<feature type="binding site" evidence="8">
    <location>
        <position position="75"/>
    </location>
    <ligand>
        <name>Fe cation</name>
        <dbReference type="ChEBI" id="CHEBI:24875"/>
        <label>1</label>
    </ligand>
</feature>
<comment type="subcellular location">
    <subcellularLocation>
        <location evidence="8">Cell membrane</location>
        <topology evidence="8">Peripheral membrane protein</topology>
    </subcellularLocation>
</comment>
<dbReference type="EC" id="1.14.99.60" evidence="8"/>
<dbReference type="OrthoDB" id="7559360at2"/>
<gene>
    <name evidence="8" type="primary">coq7</name>
    <name evidence="10" type="ORF">BXY39_3038</name>
</gene>
<dbReference type="UniPathway" id="UPA00232"/>
<keyword evidence="7 8" id="KW-0472">Membrane</keyword>
<dbReference type="Pfam" id="PF03232">
    <property type="entry name" value="COQ7"/>
    <property type="match status" value="1"/>
</dbReference>
<dbReference type="PANTHER" id="PTHR11237">
    <property type="entry name" value="COENZYME Q10 BIOSYNTHESIS PROTEIN 7"/>
    <property type="match status" value="1"/>
</dbReference>
<comment type="caution">
    <text evidence="10">The sequence shown here is derived from an EMBL/GenBank/DDBJ whole genome shotgun (WGS) entry which is preliminary data.</text>
</comment>
<dbReference type="SUPFAM" id="SSF47240">
    <property type="entry name" value="Ferritin-like"/>
    <property type="match status" value="1"/>
</dbReference>
<comment type="similarity">
    <text evidence="8">Belongs to the COQ7 family.</text>
</comment>
<dbReference type="AlphaFoldDB" id="A0A3M0C219"/>
<evidence type="ECO:0000256" key="5">
    <source>
        <dbReference type="ARBA" id="ARBA00023004"/>
    </source>
</evidence>
<evidence type="ECO:0000313" key="10">
    <source>
        <dbReference type="EMBL" id="RMB02687.1"/>
    </source>
</evidence>
<dbReference type="GO" id="GO:0005886">
    <property type="term" value="C:plasma membrane"/>
    <property type="evidence" value="ECO:0007669"/>
    <property type="project" value="UniProtKB-SubCell"/>
</dbReference>
<dbReference type="GO" id="GO:0008682">
    <property type="term" value="F:3-demethoxyubiquinol 3-hydroxylase activity"/>
    <property type="evidence" value="ECO:0007669"/>
    <property type="project" value="UniProtKB-EC"/>
</dbReference>
<evidence type="ECO:0000256" key="3">
    <source>
        <dbReference type="ARBA" id="ARBA00022723"/>
    </source>
</evidence>
<dbReference type="PANTHER" id="PTHR11237:SF4">
    <property type="entry name" value="5-DEMETHOXYUBIQUINONE HYDROXYLASE, MITOCHONDRIAL"/>
    <property type="match status" value="1"/>
</dbReference>
<name>A0A3M0C219_9PROT</name>
<keyword evidence="6 8" id="KW-0503">Monooxygenase</keyword>
<dbReference type="InterPro" id="IPR011566">
    <property type="entry name" value="Ubq_synth_Coq7"/>
</dbReference>
<dbReference type="EMBL" id="REFR01000014">
    <property type="protein sequence ID" value="RMB02687.1"/>
    <property type="molecule type" value="Genomic_DNA"/>
</dbReference>
<feature type="binding site" evidence="8">
    <location>
        <position position="156"/>
    </location>
    <ligand>
        <name>Fe cation</name>
        <dbReference type="ChEBI" id="CHEBI:24875"/>
        <label>1</label>
    </ligand>
</feature>
<comment type="function">
    <text evidence="8">Catalyzes the hydroxylation of 2-nonaprenyl-3-methyl-6-methoxy-1,4-benzoquinol during ubiquinone biosynthesis.</text>
</comment>
<dbReference type="InParanoid" id="A0A3M0C219"/>
<keyword evidence="3 8" id="KW-0479">Metal-binding</keyword>
<comment type="pathway">
    <text evidence="1 8">Cofactor biosynthesis; ubiquinone biosynthesis.</text>
</comment>
<proteinExistence type="inferred from homology"/>
<dbReference type="InterPro" id="IPR012347">
    <property type="entry name" value="Ferritin-like"/>
</dbReference>
<evidence type="ECO:0000256" key="2">
    <source>
        <dbReference type="ARBA" id="ARBA00022688"/>
    </source>
</evidence>
<keyword evidence="10" id="KW-0830">Ubiquinone</keyword>
<dbReference type="GO" id="GO:0046872">
    <property type="term" value="F:metal ion binding"/>
    <property type="evidence" value="ECO:0007669"/>
    <property type="project" value="UniProtKB-KW"/>
</dbReference>
<evidence type="ECO:0000256" key="9">
    <source>
        <dbReference type="SAM" id="MobiDB-lite"/>
    </source>
</evidence>
<feature type="binding site" evidence="8">
    <location>
        <position position="124"/>
    </location>
    <ligand>
        <name>Fe cation</name>
        <dbReference type="ChEBI" id="CHEBI:24875"/>
        <label>2</label>
    </ligand>
</feature>
<dbReference type="Gene3D" id="1.20.1260.10">
    <property type="match status" value="1"/>
</dbReference>
<reference evidence="10 11" key="1">
    <citation type="submission" date="2018-10" db="EMBL/GenBank/DDBJ databases">
        <title>Genomic Encyclopedia of Archaeal and Bacterial Type Strains, Phase II (KMG-II): from individual species to whole genera.</title>
        <authorList>
            <person name="Goeker M."/>
        </authorList>
    </citation>
    <scope>NUCLEOTIDE SEQUENCE [LARGE SCALE GENOMIC DNA]</scope>
    <source>
        <strain evidence="10 11">DSM 25217</strain>
    </source>
</reference>
<feature type="region of interest" description="Disordered" evidence="9">
    <location>
        <begin position="1"/>
        <end position="24"/>
    </location>
</feature>
<organism evidence="10 11">
    <name type="scientific">Eilatimonas milleporae</name>
    <dbReference type="NCBI Taxonomy" id="911205"/>
    <lineage>
        <taxon>Bacteria</taxon>
        <taxon>Pseudomonadati</taxon>
        <taxon>Pseudomonadota</taxon>
        <taxon>Alphaproteobacteria</taxon>
        <taxon>Kordiimonadales</taxon>
        <taxon>Kordiimonadaceae</taxon>
        <taxon>Eilatimonas</taxon>
    </lineage>
</organism>
<accession>A0A3M0C219</accession>
<keyword evidence="4 8" id="KW-0560">Oxidoreductase</keyword>
<keyword evidence="2 8" id="KW-0831">Ubiquinone biosynthesis</keyword>
<feature type="binding site" evidence="8">
    <location>
        <position position="72"/>
    </location>
    <ligand>
        <name>Fe cation</name>
        <dbReference type="ChEBI" id="CHEBI:24875"/>
        <label>2</label>
    </ligand>
</feature>
<dbReference type="HAMAP" id="MF_01658">
    <property type="entry name" value="COQ7"/>
    <property type="match status" value="1"/>
</dbReference>